<evidence type="ECO:0000313" key="4">
    <source>
        <dbReference type="EMBL" id="MCP2174949.1"/>
    </source>
</evidence>
<dbReference type="Pfam" id="PF01844">
    <property type="entry name" value="HNH"/>
    <property type="match status" value="1"/>
</dbReference>
<dbReference type="CDD" id="cd00085">
    <property type="entry name" value="HNHc"/>
    <property type="match status" value="1"/>
</dbReference>
<comment type="caution">
    <text evidence="4">The sequence shown here is derived from an EMBL/GenBank/DDBJ whole genome shotgun (WGS) entry which is preliminary data.</text>
</comment>
<name>A0ABT1H9R1_9NOCA</name>
<evidence type="ECO:0000259" key="3">
    <source>
        <dbReference type="SMART" id="SM00507"/>
    </source>
</evidence>
<feature type="region of interest" description="Disordered" evidence="2">
    <location>
        <begin position="167"/>
        <end position="191"/>
    </location>
</feature>
<keyword evidence="4" id="KW-0255">Endonuclease</keyword>
<dbReference type="SMART" id="SM00507">
    <property type="entry name" value="HNHc"/>
    <property type="match status" value="1"/>
</dbReference>
<gene>
    <name evidence="4" type="ORF">LX13_000756</name>
</gene>
<dbReference type="Pfam" id="PF02720">
    <property type="entry name" value="DUF222"/>
    <property type="match status" value="1"/>
</dbReference>
<comment type="similarity">
    <text evidence="1">Belongs to the Rv1128c/1148c/1588c/1702c/1945/3466 family.</text>
</comment>
<keyword evidence="4" id="KW-0378">Hydrolase</keyword>
<proteinExistence type="inferred from homology"/>
<feature type="compositionally biased region" description="Basic and acidic residues" evidence="2">
    <location>
        <begin position="168"/>
        <end position="185"/>
    </location>
</feature>
<dbReference type="Proteomes" id="UP001206895">
    <property type="component" value="Unassembled WGS sequence"/>
</dbReference>
<accession>A0ABT1H9R1</accession>
<evidence type="ECO:0000256" key="1">
    <source>
        <dbReference type="ARBA" id="ARBA00023450"/>
    </source>
</evidence>
<dbReference type="EMBL" id="JAMTCJ010000001">
    <property type="protein sequence ID" value="MCP2174949.1"/>
    <property type="molecule type" value="Genomic_DNA"/>
</dbReference>
<sequence>MSRGTLIEIANDLVDQYGCRETVVDDVDDLIVDSLRGAVALRAVADDLMARLTAQAERVGLSKRAGMSLREWLCTNGVAPAVAARLIRLGRAIQVLQRLARHSRDGSLSAEHLDAVARGVEHVAHRTGEPVDSAAIDQLEGSLIGRAIAGMAPAEIVEHARAIAIERTAQRDDPGNDEAPDRLPSAEDSTMNELGWNQTGDGRLHGMFDLDALTGERLITALDTASRPRPEPNGSDDLRPIGRRRADAFAQLLECGVRGLAPDALSAPPRTEVIVTLPLGAEGTGGDAARLQWMGPITDRTARLAACDAGVTSVGLDINGVPLDISITKRLFTGAVRKAVHVRDQCCVKCGGPASWTDVHHIKRHADGGATTLDNGCLLCRTCHTAVHHAGWDIIMGPDRHPWLIPPASVDPRRRRLPAYNRRTMRLDDPVAA</sequence>
<dbReference type="GO" id="GO:0004519">
    <property type="term" value="F:endonuclease activity"/>
    <property type="evidence" value="ECO:0007669"/>
    <property type="project" value="UniProtKB-KW"/>
</dbReference>
<protein>
    <submittedName>
        <fullName evidence="4">HNH endonuclease</fullName>
    </submittedName>
</protein>
<dbReference type="InterPro" id="IPR002711">
    <property type="entry name" value="HNH"/>
</dbReference>
<evidence type="ECO:0000256" key="2">
    <source>
        <dbReference type="SAM" id="MobiDB-lite"/>
    </source>
</evidence>
<feature type="domain" description="HNH nuclease" evidence="3">
    <location>
        <begin position="335"/>
        <end position="385"/>
    </location>
</feature>
<dbReference type="InterPro" id="IPR003615">
    <property type="entry name" value="HNH_nuc"/>
</dbReference>
<organism evidence="4 5">
    <name type="scientific">Williamsia maris</name>
    <dbReference type="NCBI Taxonomy" id="72806"/>
    <lineage>
        <taxon>Bacteria</taxon>
        <taxon>Bacillati</taxon>
        <taxon>Actinomycetota</taxon>
        <taxon>Actinomycetes</taxon>
        <taxon>Mycobacteriales</taxon>
        <taxon>Nocardiaceae</taxon>
        <taxon>Williamsia</taxon>
    </lineage>
</organism>
<dbReference type="InterPro" id="IPR003870">
    <property type="entry name" value="DUF222"/>
</dbReference>
<keyword evidence="5" id="KW-1185">Reference proteome</keyword>
<keyword evidence="4" id="KW-0540">Nuclease</keyword>
<reference evidence="4 5" key="1">
    <citation type="submission" date="2022-06" db="EMBL/GenBank/DDBJ databases">
        <title>Genomic Encyclopedia of Archaeal and Bacterial Type Strains, Phase II (KMG-II): from individual species to whole genera.</title>
        <authorList>
            <person name="Goeker M."/>
        </authorList>
    </citation>
    <scope>NUCLEOTIDE SEQUENCE [LARGE SCALE GENOMIC DNA]</scope>
    <source>
        <strain evidence="4 5">DSM 44693</strain>
    </source>
</reference>
<dbReference type="RefSeq" id="WP_253659959.1">
    <property type="nucleotide sequence ID" value="NZ_BAAAJQ010000001.1"/>
</dbReference>
<dbReference type="Gene3D" id="1.10.30.50">
    <property type="match status" value="1"/>
</dbReference>
<evidence type="ECO:0000313" key="5">
    <source>
        <dbReference type="Proteomes" id="UP001206895"/>
    </source>
</evidence>